<keyword evidence="2" id="KW-0819">tRNA processing</keyword>
<evidence type="ECO:0000256" key="2">
    <source>
        <dbReference type="ARBA" id="ARBA00022694"/>
    </source>
</evidence>
<feature type="domain" description="Pseudouridine synthase I TruA alpha/beta" evidence="4">
    <location>
        <begin position="141"/>
        <end position="243"/>
    </location>
</feature>
<dbReference type="PANTHER" id="PTHR11142:SF0">
    <property type="entry name" value="TRNA PSEUDOURIDINE SYNTHASE-LIKE 1"/>
    <property type="match status" value="1"/>
</dbReference>
<evidence type="ECO:0000256" key="1">
    <source>
        <dbReference type="ARBA" id="ARBA00009375"/>
    </source>
</evidence>
<dbReference type="PANTHER" id="PTHR11142">
    <property type="entry name" value="PSEUDOURIDYLATE SYNTHASE"/>
    <property type="match status" value="1"/>
</dbReference>
<evidence type="ECO:0000313" key="5">
    <source>
        <dbReference type="EMBL" id="CUV08268.1"/>
    </source>
</evidence>
<accession>A0A160VD36</accession>
<keyword evidence="3" id="KW-0413">Isomerase</keyword>
<evidence type="ECO:0000259" key="4">
    <source>
        <dbReference type="Pfam" id="PF01416"/>
    </source>
</evidence>
<dbReference type="FunFam" id="3.30.70.580:FF:000001">
    <property type="entry name" value="tRNA pseudouridine synthase A"/>
    <property type="match status" value="1"/>
</dbReference>
<dbReference type="InterPro" id="IPR001406">
    <property type="entry name" value="PsdUridine_synth_TruA"/>
</dbReference>
<keyword evidence="5" id="KW-0456">Lyase</keyword>
<dbReference type="EMBL" id="FAXC01000039">
    <property type="protein sequence ID" value="CUV08268.1"/>
    <property type="molecule type" value="Genomic_DNA"/>
</dbReference>
<comment type="similarity">
    <text evidence="1">Belongs to the tRNA pseudouridine synthase TruA family.</text>
</comment>
<dbReference type="PIRSF" id="PIRSF001430">
    <property type="entry name" value="tRNA_psdUrid_synth"/>
    <property type="match status" value="1"/>
</dbReference>
<dbReference type="Gene3D" id="3.30.70.580">
    <property type="entry name" value="Pseudouridine synthase I, catalytic domain, N-terminal subdomain"/>
    <property type="match status" value="1"/>
</dbReference>
<dbReference type="AlphaFoldDB" id="A0A160VD36"/>
<sequence length="243" mass="28203">MPRFKIKIQYDGTGFSGWQLQKKDRTIQGEIEAALKILNEGQIIRIHGAGRTDTGVHSTGQIAHFDFQTDLDSCELKEAINGNLPRDIRIMECIVVPAEFHARFSATQRHYLYRCRMDNFLLDRNYTWDTGPMDFNILNEAAQSIIGNHDFTSFSKNNEDLDHRHCIIRDSFWNEDGAVVNYHVSANRFLHHMVRYLVGTMVEVSRGKYKLERYKNLIDHPVENVQIYKAPPRGLVLTQVDYD</sequence>
<dbReference type="GO" id="GO:0003723">
    <property type="term" value="F:RNA binding"/>
    <property type="evidence" value="ECO:0007669"/>
    <property type="project" value="InterPro"/>
</dbReference>
<name>A0A160VD36_9ZZZZ</name>
<dbReference type="InterPro" id="IPR020097">
    <property type="entry name" value="PsdUridine_synth_TruA_a/b_dom"/>
</dbReference>
<dbReference type="GO" id="GO:0009982">
    <property type="term" value="F:pseudouridine synthase activity"/>
    <property type="evidence" value="ECO:0007669"/>
    <property type="project" value="InterPro"/>
</dbReference>
<dbReference type="InterPro" id="IPR020103">
    <property type="entry name" value="PsdUridine_synth_cat_dom_sf"/>
</dbReference>
<dbReference type="EC" id="4.2.1.70" evidence="5"/>
<dbReference type="InterPro" id="IPR020094">
    <property type="entry name" value="TruA/RsuA/RluB/E/F_N"/>
</dbReference>
<dbReference type="HAMAP" id="MF_00171">
    <property type="entry name" value="TruA"/>
    <property type="match status" value="1"/>
</dbReference>
<feature type="domain" description="Pseudouridine synthase I TruA alpha/beta" evidence="4">
    <location>
        <begin position="9"/>
        <end position="104"/>
    </location>
</feature>
<dbReference type="InterPro" id="IPR020095">
    <property type="entry name" value="PsdUridine_synth_TruA_C"/>
</dbReference>
<protein>
    <submittedName>
        <fullName evidence="5">tRNA pseudouridine synthase A</fullName>
        <ecNumber evidence="5">4.2.1.70</ecNumber>
    </submittedName>
</protein>
<dbReference type="Pfam" id="PF01416">
    <property type="entry name" value="PseudoU_synth_1"/>
    <property type="match status" value="2"/>
</dbReference>
<dbReference type="GO" id="GO:0004730">
    <property type="term" value="F:pseudouridylate synthase activity"/>
    <property type="evidence" value="ECO:0007669"/>
    <property type="project" value="UniProtKB-EC"/>
</dbReference>
<reference evidence="5" key="1">
    <citation type="submission" date="2015-10" db="EMBL/GenBank/DDBJ databases">
        <authorList>
            <person name="Gilbert D.G."/>
        </authorList>
    </citation>
    <scope>NUCLEOTIDE SEQUENCE</scope>
</reference>
<evidence type="ECO:0000256" key="3">
    <source>
        <dbReference type="ARBA" id="ARBA00023235"/>
    </source>
</evidence>
<dbReference type="NCBIfam" id="TIGR00071">
    <property type="entry name" value="hisT_truA"/>
    <property type="match status" value="1"/>
</dbReference>
<gene>
    <name evidence="5" type="ORF">MGWOODY_Mmi329</name>
</gene>
<dbReference type="CDD" id="cd02570">
    <property type="entry name" value="PseudoU_synth_EcTruA"/>
    <property type="match status" value="1"/>
</dbReference>
<organism evidence="5">
    <name type="scientific">hydrothermal vent metagenome</name>
    <dbReference type="NCBI Taxonomy" id="652676"/>
    <lineage>
        <taxon>unclassified sequences</taxon>
        <taxon>metagenomes</taxon>
        <taxon>ecological metagenomes</taxon>
    </lineage>
</organism>
<dbReference type="GO" id="GO:0031119">
    <property type="term" value="P:tRNA pseudouridine synthesis"/>
    <property type="evidence" value="ECO:0007669"/>
    <property type="project" value="TreeGrafter"/>
</dbReference>
<proteinExistence type="inferred from homology"/>
<dbReference type="Gene3D" id="3.30.70.660">
    <property type="entry name" value="Pseudouridine synthase I, catalytic domain, C-terminal subdomain"/>
    <property type="match status" value="1"/>
</dbReference>
<dbReference type="SUPFAM" id="SSF55120">
    <property type="entry name" value="Pseudouridine synthase"/>
    <property type="match status" value="1"/>
</dbReference>